<sequence length="91" mass="10145">MANGQRIVTFLFYLSDVEAGGATVFPRLNLAVPAVKNSAVMFHDLKKSLDFEEDSQHAGCPVLMGSKWIANKWIHAHGNEFRWPCGLTPEE</sequence>
<protein>
    <submittedName>
        <fullName evidence="6">Prolyl 4-hydroxylase subunit alpha-3-like</fullName>
    </submittedName>
</protein>
<keyword evidence="3" id="KW-0408">Iron</keyword>
<evidence type="ECO:0000313" key="6">
    <source>
        <dbReference type="RefSeq" id="XP_019626673.1"/>
    </source>
</evidence>
<dbReference type="PROSITE" id="PS51471">
    <property type="entry name" value="FE2OG_OXY"/>
    <property type="match status" value="1"/>
</dbReference>
<evidence type="ECO:0000313" key="5">
    <source>
        <dbReference type="Proteomes" id="UP000515135"/>
    </source>
</evidence>
<keyword evidence="2" id="KW-0847">Vitamin C</keyword>
<keyword evidence="1" id="KW-0479">Metal-binding</keyword>
<dbReference type="GO" id="GO:0031418">
    <property type="term" value="F:L-ascorbic acid binding"/>
    <property type="evidence" value="ECO:0007669"/>
    <property type="project" value="UniProtKB-KW"/>
</dbReference>
<evidence type="ECO:0000256" key="1">
    <source>
        <dbReference type="ARBA" id="ARBA00022723"/>
    </source>
</evidence>
<dbReference type="InterPro" id="IPR045054">
    <property type="entry name" value="P4HA-like"/>
</dbReference>
<dbReference type="GeneID" id="109471758"/>
<dbReference type="Gene3D" id="2.60.120.620">
    <property type="entry name" value="q2cbj1_9rhob like domain"/>
    <property type="match status" value="1"/>
</dbReference>
<feature type="domain" description="Fe2OG dioxygenase" evidence="4">
    <location>
        <begin position="1"/>
        <end position="76"/>
    </location>
</feature>
<dbReference type="AlphaFoldDB" id="A0A6P4YQK3"/>
<evidence type="ECO:0000259" key="4">
    <source>
        <dbReference type="PROSITE" id="PS51471"/>
    </source>
</evidence>
<reference evidence="6" key="1">
    <citation type="submission" date="2025-08" db="UniProtKB">
        <authorList>
            <consortium name="RefSeq"/>
        </authorList>
    </citation>
    <scope>IDENTIFICATION</scope>
    <source>
        <tissue evidence="6">Gonad</tissue>
    </source>
</reference>
<dbReference type="OrthoDB" id="420380at2759"/>
<evidence type="ECO:0000256" key="3">
    <source>
        <dbReference type="ARBA" id="ARBA00023004"/>
    </source>
</evidence>
<name>A0A6P4YQK3_BRABE</name>
<dbReference type="Pfam" id="PF13640">
    <property type="entry name" value="2OG-FeII_Oxy_3"/>
    <property type="match status" value="1"/>
</dbReference>
<accession>A0A6P4YQK3</accession>
<keyword evidence="5" id="KW-1185">Reference proteome</keyword>
<dbReference type="KEGG" id="bbel:109471758"/>
<dbReference type="InterPro" id="IPR044862">
    <property type="entry name" value="Pro_4_hyd_alph_FE2OG_OXY"/>
</dbReference>
<gene>
    <name evidence="6" type="primary">LOC109471758</name>
</gene>
<dbReference type="GO" id="GO:0005783">
    <property type="term" value="C:endoplasmic reticulum"/>
    <property type="evidence" value="ECO:0007669"/>
    <property type="project" value="TreeGrafter"/>
</dbReference>
<dbReference type="RefSeq" id="XP_019626673.1">
    <property type="nucleotide sequence ID" value="XM_019771114.1"/>
</dbReference>
<dbReference type="InterPro" id="IPR005123">
    <property type="entry name" value="Oxoglu/Fe-dep_dioxygenase_dom"/>
</dbReference>
<dbReference type="Proteomes" id="UP000515135">
    <property type="component" value="Unplaced"/>
</dbReference>
<proteinExistence type="predicted"/>
<dbReference type="PANTHER" id="PTHR10869:SF244">
    <property type="entry name" value="PROLYL 4-HYDROXYLASE SUBUNIT ALPHA-2"/>
    <property type="match status" value="1"/>
</dbReference>
<dbReference type="GO" id="GO:0004656">
    <property type="term" value="F:procollagen-proline 4-dioxygenase activity"/>
    <property type="evidence" value="ECO:0007669"/>
    <property type="project" value="TreeGrafter"/>
</dbReference>
<dbReference type="GO" id="GO:0046872">
    <property type="term" value="F:metal ion binding"/>
    <property type="evidence" value="ECO:0007669"/>
    <property type="project" value="UniProtKB-KW"/>
</dbReference>
<organism evidence="5 6">
    <name type="scientific">Branchiostoma belcheri</name>
    <name type="common">Amphioxus</name>
    <dbReference type="NCBI Taxonomy" id="7741"/>
    <lineage>
        <taxon>Eukaryota</taxon>
        <taxon>Metazoa</taxon>
        <taxon>Chordata</taxon>
        <taxon>Cephalochordata</taxon>
        <taxon>Leptocardii</taxon>
        <taxon>Amphioxiformes</taxon>
        <taxon>Branchiostomatidae</taxon>
        <taxon>Branchiostoma</taxon>
    </lineage>
</organism>
<evidence type="ECO:0000256" key="2">
    <source>
        <dbReference type="ARBA" id="ARBA00022896"/>
    </source>
</evidence>
<dbReference type="PANTHER" id="PTHR10869">
    <property type="entry name" value="PROLYL 4-HYDROXYLASE ALPHA SUBUNIT"/>
    <property type="match status" value="1"/>
</dbReference>